<name>A0A812AJN8_ACAPH</name>
<keyword evidence="4 6" id="KW-0472">Membrane</keyword>
<feature type="transmembrane region" description="Helical" evidence="6">
    <location>
        <begin position="29"/>
        <end position="51"/>
    </location>
</feature>
<organism evidence="8 9">
    <name type="scientific">Acanthosepion pharaonis</name>
    <name type="common">Pharaoh cuttlefish</name>
    <name type="synonym">Sepia pharaonis</name>
    <dbReference type="NCBI Taxonomy" id="158019"/>
    <lineage>
        <taxon>Eukaryota</taxon>
        <taxon>Metazoa</taxon>
        <taxon>Spiralia</taxon>
        <taxon>Lophotrochozoa</taxon>
        <taxon>Mollusca</taxon>
        <taxon>Cephalopoda</taxon>
        <taxon>Coleoidea</taxon>
        <taxon>Decapodiformes</taxon>
        <taxon>Sepiida</taxon>
        <taxon>Sepiina</taxon>
        <taxon>Sepiidae</taxon>
        <taxon>Acanthosepion</taxon>
    </lineage>
</organism>
<evidence type="ECO:0000256" key="4">
    <source>
        <dbReference type="ARBA" id="ARBA00023136"/>
    </source>
</evidence>
<dbReference type="GO" id="GO:0016020">
    <property type="term" value="C:membrane"/>
    <property type="evidence" value="ECO:0007669"/>
    <property type="project" value="UniProtKB-SubCell"/>
</dbReference>
<evidence type="ECO:0000256" key="2">
    <source>
        <dbReference type="ARBA" id="ARBA00022692"/>
    </source>
</evidence>
<dbReference type="GO" id="GO:0022857">
    <property type="term" value="F:transmembrane transporter activity"/>
    <property type="evidence" value="ECO:0007669"/>
    <property type="project" value="InterPro"/>
</dbReference>
<gene>
    <name evidence="8" type="ORF">SPHA_677</name>
</gene>
<feature type="transmembrane region" description="Helical" evidence="6">
    <location>
        <begin position="531"/>
        <end position="551"/>
    </location>
</feature>
<sequence>MEMTIEKISQLQPDEVLTLLGTFSRYQQIIYFLLCLVIFRGVFPVLGIILIGRDPGHVCDTTFYNDSLTTNSGHEGSSQCYIHTMRKEKNVTIPCPGTWKYNTTFTSIVTEWDLVCNRAYLVDLSSTVYMIGCAFGCIFLVPFGDKFGRRCVLLISLACMIILSIGLAFSNTIILFIVLRFFIGMLNMTITLNVYCMIAEFLPSTHRTLPVIGASLFWSLGIMVLALVGYFIKDWKILQIVTSLPNLVLLLLWWFLPESITWLFLKGNYQETLNIVQSANKWNKKKLGPDFFSDFHNQKEVNSQSSEGSDSLLTSGRANHHDPSTPCNTLEVSAANEVNMLEDNNKTPHLHQKENGLTRSNSEDVQTFQSTSYLTSSKNYQNCSQGQELLSVTLSFCSLFKTPRMLLYTLITYYLLTVVSLSYFGILLNTPALPGNIYINLFFSAVVEIAANIVVMFIINRIGRRKPICCFLLICGISNLVSLGIFYSEMQNKFVLMLIWSMIGRFGISGSYSMIYLLLAEIFPTAVRNQAMGSASLFENFGSILAPLVMLLDSNDIILPLSIFGVLTVVGGLLVLLLPETHLKPLPNSVGQVESW</sequence>
<keyword evidence="3 6" id="KW-1133">Transmembrane helix</keyword>
<feature type="transmembrane region" description="Helical" evidence="6">
    <location>
        <begin position="127"/>
        <end position="144"/>
    </location>
</feature>
<dbReference type="EMBL" id="CAHIKZ030000017">
    <property type="protein sequence ID" value="CAE1140782.1"/>
    <property type="molecule type" value="Genomic_DNA"/>
</dbReference>
<evidence type="ECO:0000313" key="8">
    <source>
        <dbReference type="EMBL" id="CAE1140782.1"/>
    </source>
</evidence>
<dbReference type="InterPro" id="IPR011701">
    <property type="entry name" value="MFS"/>
</dbReference>
<protein>
    <submittedName>
        <fullName evidence="8">SLC22A4_5</fullName>
    </submittedName>
</protein>
<dbReference type="Gene3D" id="1.20.1250.20">
    <property type="entry name" value="MFS general substrate transporter like domains"/>
    <property type="match status" value="1"/>
</dbReference>
<dbReference type="InterPro" id="IPR005828">
    <property type="entry name" value="MFS_sugar_transport-like"/>
</dbReference>
<feature type="compositionally biased region" description="Polar residues" evidence="5">
    <location>
        <begin position="301"/>
        <end position="317"/>
    </location>
</feature>
<feature type="domain" description="Major facilitator superfamily (MFS) profile" evidence="7">
    <location>
        <begin position="40"/>
        <end position="583"/>
    </location>
</feature>
<evidence type="ECO:0000259" key="7">
    <source>
        <dbReference type="PROSITE" id="PS50850"/>
    </source>
</evidence>
<dbReference type="OrthoDB" id="2261376at2759"/>
<feature type="transmembrane region" description="Helical" evidence="6">
    <location>
        <begin position="151"/>
        <end position="169"/>
    </location>
</feature>
<dbReference type="AlphaFoldDB" id="A0A812AJN8"/>
<keyword evidence="2 6" id="KW-0812">Transmembrane</keyword>
<proteinExistence type="predicted"/>
<dbReference type="Pfam" id="PF00083">
    <property type="entry name" value="Sugar_tr"/>
    <property type="match status" value="1"/>
</dbReference>
<feature type="transmembrane region" description="Helical" evidence="6">
    <location>
        <begin position="437"/>
        <end position="459"/>
    </location>
</feature>
<evidence type="ECO:0000313" key="9">
    <source>
        <dbReference type="Proteomes" id="UP000597762"/>
    </source>
</evidence>
<keyword evidence="9" id="KW-1185">Reference proteome</keyword>
<dbReference type="PROSITE" id="PS50850">
    <property type="entry name" value="MFS"/>
    <property type="match status" value="1"/>
</dbReference>
<dbReference type="Pfam" id="PF07690">
    <property type="entry name" value="MFS_1"/>
    <property type="match status" value="1"/>
</dbReference>
<dbReference type="Proteomes" id="UP000597762">
    <property type="component" value="Unassembled WGS sequence"/>
</dbReference>
<dbReference type="SUPFAM" id="SSF103473">
    <property type="entry name" value="MFS general substrate transporter"/>
    <property type="match status" value="1"/>
</dbReference>
<feature type="transmembrane region" description="Helical" evidence="6">
    <location>
        <begin position="494"/>
        <end position="519"/>
    </location>
</feature>
<dbReference type="InterPro" id="IPR020846">
    <property type="entry name" value="MFS_dom"/>
</dbReference>
<accession>A0A812AJN8</accession>
<feature type="transmembrane region" description="Helical" evidence="6">
    <location>
        <begin position="208"/>
        <end position="231"/>
    </location>
</feature>
<dbReference type="PANTHER" id="PTHR24064">
    <property type="entry name" value="SOLUTE CARRIER FAMILY 22 MEMBER"/>
    <property type="match status" value="1"/>
</dbReference>
<feature type="transmembrane region" description="Helical" evidence="6">
    <location>
        <begin position="557"/>
        <end position="578"/>
    </location>
</feature>
<feature type="region of interest" description="Disordered" evidence="5">
    <location>
        <begin position="301"/>
        <end position="325"/>
    </location>
</feature>
<evidence type="ECO:0000256" key="1">
    <source>
        <dbReference type="ARBA" id="ARBA00004141"/>
    </source>
</evidence>
<evidence type="ECO:0000256" key="3">
    <source>
        <dbReference type="ARBA" id="ARBA00022989"/>
    </source>
</evidence>
<comment type="caution">
    <text evidence="8">The sequence shown here is derived from an EMBL/GenBank/DDBJ whole genome shotgun (WGS) entry which is preliminary data.</text>
</comment>
<evidence type="ECO:0000256" key="5">
    <source>
        <dbReference type="SAM" id="MobiDB-lite"/>
    </source>
</evidence>
<dbReference type="InterPro" id="IPR036259">
    <property type="entry name" value="MFS_trans_sf"/>
</dbReference>
<reference evidence="8" key="1">
    <citation type="submission" date="2021-01" db="EMBL/GenBank/DDBJ databases">
        <authorList>
            <person name="Li R."/>
            <person name="Bekaert M."/>
        </authorList>
    </citation>
    <scope>NUCLEOTIDE SEQUENCE</scope>
    <source>
        <strain evidence="8">Farmed</strain>
    </source>
</reference>
<feature type="transmembrane region" description="Helical" evidence="6">
    <location>
        <begin position="237"/>
        <end position="256"/>
    </location>
</feature>
<feature type="transmembrane region" description="Helical" evidence="6">
    <location>
        <begin position="175"/>
        <end position="196"/>
    </location>
</feature>
<feature type="transmembrane region" description="Helical" evidence="6">
    <location>
        <begin position="405"/>
        <end position="425"/>
    </location>
</feature>
<comment type="subcellular location">
    <subcellularLocation>
        <location evidence="1">Membrane</location>
        <topology evidence="1">Multi-pass membrane protein</topology>
    </subcellularLocation>
</comment>
<evidence type="ECO:0000256" key="6">
    <source>
        <dbReference type="SAM" id="Phobius"/>
    </source>
</evidence>
<feature type="transmembrane region" description="Helical" evidence="6">
    <location>
        <begin position="468"/>
        <end position="488"/>
    </location>
</feature>